<keyword evidence="6" id="KW-0805">Transcription regulation</keyword>
<evidence type="ECO:0000256" key="9">
    <source>
        <dbReference type="ARBA" id="ARBA00023242"/>
    </source>
</evidence>
<keyword evidence="5" id="KW-0963">Cytoplasm</keyword>
<gene>
    <name evidence="10" type="ORF">KC19_12G101000</name>
</gene>
<keyword evidence="11" id="KW-1185">Reference proteome</keyword>
<dbReference type="PANTHER" id="PTHR15975">
    <property type="entry name" value="CCR4-NOT TRANSCRIPTION COMPLEX SUBUNIT 11"/>
    <property type="match status" value="1"/>
</dbReference>
<evidence type="ECO:0000256" key="1">
    <source>
        <dbReference type="ARBA" id="ARBA00004123"/>
    </source>
</evidence>
<evidence type="ECO:0000256" key="2">
    <source>
        <dbReference type="ARBA" id="ARBA00004496"/>
    </source>
</evidence>
<evidence type="ECO:0000256" key="5">
    <source>
        <dbReference type="ARBA" id="ARBA00022490"/>
    </source>
</evidence>
<evidence type="ECO:0000256" key="8">
    <source>
        <dbReference type="ARBA" id="ARBA00023163"/>
    </source>
</evidence>
<sequence>MLSTGETAALLAVLGDERSLDSHVSAFTLTFKRQQHFKACCCLILLLEDRRLLKQTQRLVAFYILFELYRGEQPSTNPFMSFLIDAASNEAADKAERAFLQILLMSLNNNSKELSMKSANEFISTFDPSAHKLLSGEALKSRYADKLPPEPRMSSFKKASISNTIPDPDVPPGYDLDSPEHGVPGGVAQLGAGNREAAAAALIQTSSLNGLEPPWVRPAPPRLPPQQGEMIWQIPDTQHELLWDYGMCADTSRGASIRELINRALKGALAPAQQKKVLLELEADPKLVYHCGLTPRRLPELVENNPLLAVEVLLKLMNSNQITDYFKMLVNMDISLHSMEVVNRLTTAVDLPTEFVHMYITNCISSCENIKDKYLQNRLVRLVCVFLQSLIRNKIINGTCLLVINLHAVLVRFVAARLHKWIVASLRDSLSCAR</sequence>
<dbReference type="GO" id="GO:0031047">
    <property type="term" value="P:regulatory ncRNA-mediated gene silencing"/>
    <property type="evidence" value="ECO:0007669"/>
    <property type="project" value="UniProtKB-KW"/>
</dbReference>
<keyword evidence="7" id="KW-0943">RNA-mediated gene silencing</keyword>
<dbReference type="Proteomes" id="UP000822688">
    <property type="component" value="Chromosome 12"/>
</dbReference>
<evidence type="ECO:0000256" key="7">
    <source>
        <dbReference type="ARBA" id="ARBA00023158"/>
    </source>
</evidence>
<evidence type="ECO:0000256" key="6">
    <source>
        <dbReference type="ARBA" id="ARBA00023015"/>
    </source>
</evidence>
<evidence type="ECO:0000313" key="10">
    <source>
        <dbReference type="EMBL" id="KAG0554568.1"/>
    </source>
</evidence>
<dbReference type="EMBL" id="CM026433">
    <property type="protein sequence ID" value="KAG0554568.1"/>
    <property type="molecule type" value="Genomic_DNA"/>
</dbReference>
<dbReference type="AlphaFoldDB" id="A0A8T0G9M2"/>
<reference evidence="10" key="1">
    <citation type="submission" date="2020-06" db="EMBL/GenBank/DDBJ databases">
        <title>WGS assembly of Ceratodon purpureus strain R40.</title>
        <authorList>
            <person name="Carey S.B."/>
            <person name="Jenkins J."/>
            <person name="Shu S."/>
            <person name="Lovell J.T."/>
            <person name="Sreedasyam A."/>
            <person name="Maumus F."/>
            <person name="Tiley G.P."/>
            <person name="Fernandez-Pozo N."/>
            <person name="Barry K."/>
            <person name="Chen C."/>
            <person name="Wang M."/>
            <person name="Lipzen A."/>
            <person name="Daum C."/>
            <person name="Saski C.A."/>
            <person name="Payton A.C."/>
            <person name="Mcbreen J.C."/>
            <person name="Conrad R.E."/>
            <person name="Kollar L.M."/>
            <person name="Olsson S."/>
            <person name="Huttunen S."/>
            <person name="Landis J.B."/>
            <person name="Wickett N.J."/>
            <person name="Johnson M.G."/>
            <person name="Rensing S.A."/>
            <person name="Grimwood J."/>
            <person name="Schmutz J."/>
            <person name="Mcdaniel S.F."/>
        </authorList>
    </citation>
    <scope>NUCLEOTIDE SEQUENCE</scope>
    <source>
        <strain evidence="10">R40</strain>
    </source>
</reference>
<name>A0A8T0G9M2_CERPU</name>
<comment type="similarity">
    <text evidence="3">Belongs to the CNOT11 family.</text>
</comment>
<dbReference type="Pfam" id="PF10155">
    <property type="entry name" value="CNOT11"/>
    <property type="match status" value="1"/>
</dbReference>
<organism evidence="10 11">
    <name type="scientific">Ceratodon purpureus</name>
    <name type="common">Fire moss</name>
    <name type="synonym">Dicranum purpureum</name>
    <dbReference type="NCBI Taxonomy" id="3225"/>
    <lineage>
        <taxon>Eukaryota</taxon>
        <taxon>Viridiplantae</taxon>
        <taxon>Streptophyta</taxon>
        <taxon>Embryophyta</taxon>
        <taxon>Bryophyta</taxon>
        <taxon>Bryophytina</taxon>
        <taxon>Bryopsida</taxon>
        <taxon>Dicranidae</taxon>
        <taxon>Pseudoditrichales</taxon>
        <taxon>Ditrichaceae</taxon>
        <taxon>Ceratodon</taxon>
    </lineage>
</organism>
<protein>
    <recommendedName>
        <fullName evidence="4">CCR4-NOT transcription complex subunit 11</fullName>
    </recommendedName>
</protein>
<accession>A0A8T0G9M2</accession>
<comment type="subcellular location">
    <subcellularLocation>
        <location evidence="2">Cytoplasm</location>
    </subcellularLocation>
    <subcellularLocation>
        <location evidence="1">Nucleus</location>
    </subcellularLocation>
</comment>
<dbReference type="GO" id="GO:0005634">
    <property type="term" value="C:nucleus"/>
    <property type="evidence" value="ECO:0007669"/>
    <property type="project" value="UniProtKB-SubCell"/>
</dbReference>
<comment type="caution">
    <text evidence="10">The sequence shown here is derived from an EMBL/GenBank/DDBJ whole genome shotgun (WGS) entry which is preliminary data.</text>
</comment>
<evidence type="ECO:0000256" key="4">
    <source>
        <dbReference type="ARBA" id="ARBA00014872"/>
    </source>
</evidence>
<dbReference type="InterPro" id="IPR019312">
    <property type="entry name" value="CNOT11"/>
</dbReference>
<evidence type="ECO:0000313" key="11">
    <source>
        <dbReference type="Proteomes" id="UP000822688"/>
    </source>
</evidence>
<keyword evidence="9" id="KW-0539">Nucleus</keyword>
<evidence type="ECO:0000256" key="3">
    <source>
        <dbReference type="ARBA" id="ARBA00008030"/>
    </source>
</evidence>
<dbReference type="PANTHER" id="PTHR15975:SF0">
    <property type="entry name" value="CCR4-NOT TRANSCRIPTION COMPLEX SUBUNIT 11"/>
    <property type="match status" value="1"/>
</dbReference>
<dbReference type="GO" id="GO:0030014">
    <property type="term" value="C:CCR4-NOT complex"/>
    <property type="evidence" value="ECO:0007669"/>
    <property type="project" value="InterPro"/>
</dbReference>
<keyword evidence="8" id="KW-0804">Transcription</keyword>
<proteinExistence type="inferred from homology"/>
<dbReference type="GO" id="GO:0005737">
    <property type="term" value="C:cytoplasm"/>
    <property type="evidence" value="ECO:0007669"/>
    <property type="project" value="UniProtKB-SubCell"/>
</dbReference>